<organism evidence="2 4">
    <name type="scientific">Paraburkholderia madseniana</name>
    <dbReference type="NCBI Taxonomy" id="2599607"/>
    <lineage>
        <taxon>Bacteria</taxon>
        <taxon>Pseudomonadati</taxon>
        <taxon>Pseudomonadota</taxon>
        <taxon>Betaproteobacteria</taxon>
        <taxon>Burkholderiales</taxon>
        <taxon>Burkholderiaceae</taxon>
        <taxon>Paraburkholderia</taxon>
    </lineage>
</organism>
<evidence type="ECO:0000313" key="4">
    <source>
        <dbReference type="Proteomes" id="UP001242288"/>
    </source>
</evidence>
<dbReference type="RefSeq" id="WP_266241746.1">
    <property type="nucleotide sequence ID" value="NZ_JAMXWF010000048.1"/>
</dbReference>
<dbReference type="EMBL" id="JAMXWF010000048">
    <property type="protein sequence ID" value="MDQ6412815.1"/>
    <property type="molecule type" value="Genomic_DNA"/>
</dbReference>
<gene>
    <name evidence="2" type="ORF">NIE36_37460</name>
    <name evidence="1" type="ORF">OSB80_37550</name>
</gene>
<dbReference type="AlphaFoldDB" id="A0AAP5BLX7"/>
<keyword evidence="3" id="KW-1185">Reference proteome</keyword>
<accession>A0AAP5BLX7</accession>
<sequence length="89" mass="9949">MPILCSVIREQIHSEDTSGRPYTMELVHYTNATTGQLVRTKCYILPSNTVHVVEDVANLTEAPERGVTTLAEIGEWAAESLRAVTRLFF</sequence>
<comment type="caution">
    <text evidence="2">The sequence shown here is derived from an EMBL/GenBank/DDBJ whole genome shotgun (WGS) entry which is preliminary data.</text>
</comment>
<evidence type="ECO:0000313" key="1">
    <source>
        <dbReference type="EMBL" id="MCX4151001.1"/>
    </source>
</evidence>
<proteinExistence type="predicted"/>
<dbReference type="EMBL" id="JAPKHW010000048">
    <property type="protein sequence ID" value="MCX4151001.1"/>
    <property type="molecule type" value="Genomic_DNA"/>
</dbReference>
<dbReference type="Proteomes" id="UP001209412">
    <property type="component" value="Unassembled WGS sequence"/>
</dbReference>
<evidence type="ECO:0000313" key="3">
    <source>
        <dbReference type="Proteomes" id="UP001209412"/>
    </source>
</evidence>
<reference evidence="2" key="1">
    <citation type="submission" date="2022-06" db="EMBL/GenBank/DDBJ databases">
        <title>PHB producers.</title>
        <authorList>
            <person name="Besaury L."/>
        </authorList>
    </citation>
    <scope>NUCLEOTIDE SEQUENCE</scope>
    <source>
        <strain evidence="2 3">SEWS6</strain>
    </source>
</reference>
<dbReference type="Proteomes" id="UP001242288">
    <property type="component" value="Unassembled WGS sequence"/>
</dbReference>
<protein>
    <submittedName>
        <fullName evidence="2">Uncharacterized protein</fullName>
    </submittedName>
</protein>
<name>A0AAP5BLX7_9BURK</name>
<evidence type="ECO:0000313" key="2">
    <source>
        <dbReference type="EMBL" id="MDQ6412815.1"/>
    </source>
</evidence>